<protein>
    <recommendedName>
        <fullName evidence="4">Secreted protein</fullName>
    </recommendedName>
</protein>
<gene>
    <name evidence="2" type="ORF">PXEA_LOCUS31272</name>
</gene>
<evidence type="ECO:0000313" key="3">
    <source>
        <dbReference type="Proteomes" id="UP000784294"/>
    </source>
</evidence>
<sequence length="67" mass="7141">MKISLRASFLKVLSVAWSLHTGPNQPTAQMQSSGSHSFSTVECWNANGLCKDSFAAALLARSGNEAE</sequence>
<comment type="caution">
    <text evidence="2">The sequence shown here is derived from an EMBL/GenBank/DDBJ whole genome shotgun (WGS) entry which is preliminary data.</text>
</comment>
<evidence type="ECO:0000256" key="1">
    <source>
        <dbReference type="SAM" id="SignalP"/>
    </source>
</evidence>
<keyword evidence="1" id="KW-0732">Signal</keyword>
<dbReference type="EMBL" id="CAAALY010256084">
    <property type="protein sequence ID" value="VEL37832.1"/>
    <property type="molecule type" value="Genomic_DNA"/>
</dbReference>
<dbReference type="AlphaFoldDB" id="A0A448XJ20"/>
<proteinExistence type="predicted"/>
<name>A0A448XJ20_9PLAT</name>
<evidence type="ECO:0000313" key="2">
    <source>
        <dbReference type="EMBL" id="VEL37832.1"/>
    </source>
</evidence>
<organism evidence="2 3">
    <name type="scientific">Protopolystoma xenopodis</name>
    <dbReference type="NCBI Taxonomy" id="117903"/>
    <lineage>
        <taxon>Eukaryota</taxon>
        <taxon>Metazoa</taxon>
        <taxon>Spiralia</taxon>
        <taxon>Lophotrochozoa</taxon>
        <taxon>Platyhelminthes</taxon>
        <taxon>Monogenea</taxon>
        <taxon>Polyopisthocotylea</taxon>
        <taxon>Polystomatidea</taxon>
        <taxon>Polystomatidae</taxon>
        <taxon>Protopolystoma</taxon>
    </lineage>
</organism>
<evidence type="ECO:0008006" key="4">
    <source>
        <dbReference type="Google" id="ProtNLM"/>
    </source>
</evidence>
<accession>A0A448XJ20</accession>
<feature type="chain" id="PRO_5019275904" description="Secreted protein" evidence="1">
    <location>
        <begin position="19"/>
        <end position="67"/>
    </location>
</feature>
<feature type="signal peptide" evidence="1">
    <location>
        <begin position="1"/>
        <end position="18"/>
    </location>
</feature>
<reference evidence="2" key="1">
    <citation type="submission" date="2018-11" db="EMBL/GenBank/DDBJ databases">
        <authorList>
            <consortium name="Pathogen Informatics"/>
        </authorList>
    </citation>
    <scope>NUCLEOTIDE SEQUENCE</scope>
</reference>
<keyword evidence="3" id="KW-1185">Reference proteome</keyword>
<dbReference type="Proteomes" id="UP000784294">
    <property type="component" value="Unassembled WGS sequence"/>
</dbReference>